<protein>
    <submittedName>
        <fullName evidence="1">Uncharacterized protein</fullName>
    </submittedName>
</protein>
<reference evidence="1" key="1">
    <citation type="submission" date="2023-04" db="EMBL/GenBank/DDBJ databases">
        <title>A chromosome-level genome assembly of the parasitoid wasp Eretmocerus hayati.</title>
        <authorList>
            <person name="Zhong Y."/>
            <person name="Liu S."/>
            <person name="Liu Y."/>
        </authorList>
    </citation>
    <scope>NUCLEOTIDE SEQUENCE</scope>
    <source>
        <strain evidence="1">ZJU_SS_LIU_2023</strain>
    </source>
</reference>
<accession>A0ACC2PC18</accession>
<evidence type="ECO:0000313" key="2">
    <source>
        <dbReference type="Proteomes" id="UP001239111"/>
    </source>
</evidence>
<dbReference type="Proteomes" id="UP001239111">
    <property type="component" value="Chromosome 2"/>
</dbReference>
<proteinExistence type="predicted"/>
<comment type="caution">
    <text evidence="1">The sequence shown here is derived from an EMBL/GenBank/DDBJ whole genome shotgun (WGS) entry which is preliminary data.</text>
</comment>
<dbReference type="EMBL" id="CM056742">
    <property type="protein sequence ID" value="KAJ8680834.1"/>
    <property type="molecule type" value="Genomic_DNA"/>
</dbReference>
<gene>
    <name evidence="1" type="ORF">QAD02_016621</name>
</gene>
<keyword evidence="2" id="KW-1185">Reference proteome</keyword>
<name>A0ACC2PC18_9HYME</name>
<evidence type="ECO:0000313" key="1">
    <source>
        <dbReference type="EMBL" id="KAJ8680834.1"/>
    </source>
</evidence>
<organism evidence="1 2">
    <name type="scientific">Eretmocerus hayati</name>
    <dbReference type="NCBI Taxonomy" id="131215"/>
    <lineage>
        <taxon>Eukaryota</taxon>
        <taxon>Metazoa</taxon>
        <taxon>Ecdysozoa</taxon>
        <taxon>Arthropoda</taxon>
        <taxon>Hexapoda</taxon>
        <taxon>Insecta</taxon>
        <taxon>Pterygota</taxon>
        <taxon>Neoptera</taxon>
        <taxon>Endopterygota</taxon>
        <taxon>Hymenoptera</taxon>
        <taxon>Apocrita</taxon>
        <taxon>Proctotrupomorpha</taxon>
        <taxon>Chalcidoidea</taxon>
        <taxon>Aphelinidae</taxon>
        <taxon>Aphelininae</taxon>
        <taxon>Eretmocerus</taxon>
    </lineage>
</organism>
<sequence>MIYSTQQVSNDHGYRTHVWIKNTTQPQRKSDSKYIWSHQAIKCLIKIYGQQKSVFPSQTQNRKLFDRISIEMKKHGFSVSNVQCRNKWRGLMKRYNSPDKTKDSTKLCETQPFVYRKRMDRILKDDAILMSTVKIDSSLSNSSQHLSQENLVLNSNINETNVQQPKGIIQHNREQSLIDVEDKLLITIGDSETPQCSTPVTFLGANSFKSIEKNEFDVVRSNNIVQQDEELSTNRIRDIVSELVQGSSKIHLDAPCTGVSQFLKESPNVDSFDSINDPHLKHFEAFLAQNNSDLESSKRIEDEKRSEKLTLHRDFMSELSSKSGFNGLEIILRYMENSLHTNSLNEKFISEFNEFRVELMNYLKSIEEKQKLRHEEKISLRQNVYEVQKRMLKVQEERLELEKKRVLAIAENIIL</sequence>